<evidence type="ECO:0000256" key="3">
    <source>
        <dbReference type="ARBA" id="ARBA00022777"/>
    </source>
</evidence>
<dbReference type="EMBL" id="FOMX01000029">
    <property type="protein sequence ID" value="SFF10584.1"/>
    <property type="molecule type" value="Genomic_DNA"/>
</dbReference>
<protein>
    <submittedName>
        <fullName evidence="6">Serine/threonine protein kinase</fullName>
    </submittedName>
</protein>
<dbReference type="STRING" id="54.SAMN02745121_06949"/>
<dbReference type="OrthoDB" id="9801841at2"/>
<reference evidence="7" key="1">
    <citation type="submission" date="2016-10" db="EMBL/GenBank/DDBJ databases">
        <authorList>
            <person name="Varghese N."/>
            <person name="Submissions S."/>
        </authorList>
    </citation>
    <scope>NUCLEOTIDE SEQUENCE [LARGE SCALE GENOMIC DNA]</scope>
    <source>
        <strain evidence="7">ATCC 25963</strain>
    </source>
</reference>
<dbReference type="SUPFAM" id="SSF56112">
    <property type="entry name" value="Protein kinase-like (PK-like)"/>
    <property type="match status" value="1"/>
</dbReference>
<accession>A0A1I2FYW1</accession>
<dbReference type="Pfam" id="PF00069">
    <property type="entry name" value="Pkinase"/>
    <property type="match status" value="1"/>
</dbReference>
<dbReference type="PANTHER" id="PTHR43289:SF6">
    <property type="entry name" value="SERINE_THREONINE-PROTEIN KINASE NEKL-3"/>
    <property type="match status" value="1"/>
</dbReference>
<dbReference type="Gene3D" id="1.25.40.10">
    <property type="entry name" value="Tetratricopeptide repeat domain"/>
    <property type="match status" value="1"/>
</dbReference>
<keyword evidence="7" id="KW-1185">Reference proteome</keyword>
<dbReference type="PROSITE" id="PS50011">
    <property type="entry name" value="PROTEIN_KINASE_DOM"/>
    <property type="match status" value="1"/>
</dbReference>
<dbReference type="RefSeq" id="WP_096332308.1">
    <property type="nucleotide sequence ID" value="NZ_FOMX01000029.1"/>
</dbReference>
<dbReference type="Gene3D" id="3.30.200.20">
    <property type="entry name" value="Phosphorylase Kinase, domain 1"/>
    <property type="match status" value="1"/>
</dbReference>
<dbReference type="InterPro" id="IPR008271">
    <property type="entry name" value="Ser/Thr_kinase_AS"/>
</dbReference>
<dbReference type="Pfam" id="PF13374">
    <property type="entry name" value="TPR_10"/>
    <property type="match status" value="1"/>
</dbReference>
<dbReference type="Proteomes" id="UP000199400">
    <property type="component" value="Unassembled WGS sequence"/>
</dbReference>
<dbReference type="SUPFAM" id="SSF48452">
    <property type="entry name" value="TPR-like"/>
    <property type="match status" value="1"/>
</dbReference>
<feature type="domain" description="Protein kinase" evidence="5">
    <location>
        <begin position="39"/>
        <end position="317"/>
    </location>
</feature>
<dbReference type="Gene3D" id="1.10.510.10">
    <property type="entry name" value="Transferase(Phosphotransferase) domain 1"/>
    <property type="match status" value="1"/>
</dbReference>
<dbReference type="InterPro" id="IPR019734">
    <property type="entry name" value="TPR_rpt"/>
</dbReference>
<sequence>MSVIIPDTDASGISVDITQSLPGVAISVPATLPPRLGRFTILERLGGGTAVVYAAYDELLDRKVAIKVLPDTGSKGQIRLLREAQAMAGVSHPNVITVLEAGVVKGQVYVAMELIRGAALPAWLAAGPRTWREIHDVFTQAARGLAAAHEVGLLHRDFKPGNVMIDATGRACVLDFGLVRATPDRPSLLELSGGGASQSMRVRVSGEDEDDILGTPAYLAPERWRGGPAEPASDQFSFCVALYEALFGLPPFAGNDILALSHAITNGHLRPPPRNHGVPAWLLAALMRGLKTEPRDRYPSMEALLGALAPSRGRTWRFVGAAVALALTAGAAGLAVVPEAAAESPCADADADIARVWGPAQRNAVATALRDAAPHYAAVLWPRVADKLDRFAAAWGENHRDTCLAEHQGRYTEALLDRQRRCLDRRRDAFDETVKALSIADMDMAPRALAAASDLVPPSSCHDLAFLKAEPPAPDDAELGERVADLRNHMARAEALAKLGRIHDAVDEAADIEAAAEQIGYAPLRAEVALLRGRLSLNTSEETGQELEWLTRAMRSGIESRGDAIAAEAVALRIVAASRRPEMVGRALADEPLALALASRGAAPEALRGLVLHNLGVAHLAQRNAAEARRYFTEALSVRQAALSAGHRDVGYTLLNLAAVTEPGAARDDLLARALEIFDAELGVVHPATIEARITAAQLAEPGEAWTILQTGCVALERFLPDDLVRRTRCLFHLGRAATEIGDDDDAASVFRAAAELSEMSGTRLFGPEATLLAGYRGLAGPVDDNTAVEHLQATLGRMPDATWSSEEIAELRLVLGQNLLVRGRPLEARVPLAAAVAELTVLAADDPHWAPRLARAHRTLAEAMLSATPPAVAAARPHLGAALAFYRSAGASFARQLAASERLLVRGVPRAKPPAKP</sequence>
<keyword evidence="2" id="KW-0547">Nucleotide-binding</keyword>
<dbReference type="AlphaFoldDB" id="A0A1I2FYW1"/>
<organism evidence="6 7">
    <name type="scientific">Nannocystis exedens</name>
    <dbReference type="NCBI Taxonomy" id="54"/>
    <lineage>
        <taxon>Bacteria</taxon>
        <taxon>Pseudomonadati</taxon>
        <taxon>Myxococcota</taxon>
        <taxon>Polyangia</taxon>
        <taxon>Nannocystales</taxon>
        <taxon>Nannocystaceae</taxon>
        <taxon>Nannocystis</taxon>
    </lineage>
</organism>
<dbReference type="InterPro" id="IPR000719">
    <property type="entry name" value="Prot_kinase_dom"/>
</dbReference>
<dbReference type="CDD" id="cd14014">
    <property type="entry name" value="STKc_PknB_like"/>
    <property type="match status" value="1"/>
</dbReference>
<gene>
    <name evidence="6" type="ORF">SAMN02745121_06949</name>
</gene>
<keyword evidence="6" id="KW-0723">Serine/threonine-protein kinase</keyword>
<dbReference type="SMART" id="SM00028">
    <property type="entry name" value="TPR"/>
    <property type="match status" value="2"/>
</dbReference>
<keyword evidence="3 6" id="KW-0418">Kinase</keyword>
<dbReference type="PANTHER" id="PTHR43289">
    <property type="entry name" value="MITOGEN-ACTIVATED PROTEIN KINASE KINASE KINASE 20-RELATED"/>
    <property type="match status" value="1"/>
</dbReference>
<dbReference type="GO" id="GO:0005524">
    <property type="term" value="F:ATP binding"/>
    <property type="evidence" value="ECO:0007669"/>
    <property type="project" value="UniProtKB-KW"/>
</dbReference>
<dbReference type="InterPro" id="IPR011009">
    <property type="entry name" value="Kinase-like_dom_sf"/>
</dbReference>
<evidence type="ECO:0000256" key="1">
    <source>
        <dbReference type="ARBA" id="ARBA00022679"/>
    </source>
</evidence>
<dbReference type="PROSITE" id="PS00108">
    <property type="entry name" value="PROTEIN_KINASE_ST"/>
    <property type="match status" value="1"/>
</dbReference>
<evidence type="ECO:0000256" key="4">
    <source>
        <dbReference type="ARBA" id="ARBA00022840"/>
    </source>
</evidence>
<keyword evidence="1" id="KW-0808">Transferase</keyword>
<evidence type="ECO:0000313" key="6">
    <source>
        <dbReference type="EMBL" id="SFF10584.1"/>
    </source>
</evidence>
<proteinExistence type="predicted"/>
<evidence type="ECO:0000313" key="7">
    <source>
        <dbReference type="Proteomes" id="UP000199400"/>
    </source>
</evidence>
<evidence type="ECO:0000256" key="2">
    <source>
        <dbReference type="ARBA" id="ARBA00022741"/>
    </source>
</evidence>
<evidence type="ECO:0000259" key="5">
    <source>
        <dbReference type="PROSITE" id="PS50011"/>
    </source>
</evidence>
<dbReference type="GO" id="GO:0004674">
    <property type="term" value="F:protein serine/threonine kinase activity"/>
    <property type="evidence" value="ECO:0007669"/>
    <property type="project" value="UniProtKB-KW"/>
</dbReference>
<keyword evidence="4" id="KW-0067">ATP-binding</keyword>
<name>A0A1I2FYW1_9BACT</name>
<dbReference type="InterPro" id="IPR011990">
    <property type="entry name" value="TPR-like_helical_dom_sf"/>
</dbReference>